<evidence type="ECO:0000313" key="3">
    <source>
        <dbReference type="EMBL" id="WMV46467.1"/>
    </source>
</evidence>
<protein>
    <recommendedName>
        <fullName evidence="2">PCI domain-containing protein</fullName>
    </recommendedName>
</protein>
<evidence type="ECO:0000313" key="4">
    <source>
        <dbReference type="Proteomes" id="UP001234989"/>
    </source>
</evidence>
<feature type="domain" description="PCI" evidence="2">
    <location>
        <begin position="194"/>
        <end position="279"/>
    </location>
</feature>
<proteinExistence type="inferred from homology"/>
<comment type="similarity">
    <text evidence="1">Belongs to the CSN7/EIF3M family. CSN7 subfamily.</text>
</comment>
<evidence type="ECO:0000259" key="2">
    <source>
        <dbReference type="SMART" id="SM00088"/>
    </source>
</evidence>
<gene>
    <name evidence="3" type="ORF">MTR67_039852</name>
</gene>
<accession>A0AAF0UI71</accession>
<dbReference type="Proteomes" id="UP001234989">
    <property type="component" value="Chromosome 9"/>
</dbReference>
<organism evidence="3 4">
    <name type="scientific">Solanum verrucosum</name>
    <dbReference type="NCBI Taxonomy" id="315347"/>
    <lineage>
        <taxon>Eukaryota</taxon>
        <taxon>Viridiplantae</taxon>
        <taxon>Streptophyta</taxon>
        <taxon>Embryophyta</taxon>
        <taxon>Tracheophyta</taxon>
        <taxon>Spermatophyta</taxon>
        <taxon>Magnoliopsida</taxon>
        <taxon>eudicotyledons</taxon>
        <taxon>Gunneridae</taxon>
        <taxon>Pentapetalae</taxon>
        <taxon>asterids</taxon>
        <taxon>lamiids</taxon>
        <taxon>Solanales</taxon>
        <taxon>Solanaceae</taxon>
        <taxon>Solanoideae</taxon>
        <taxon>Solaneae</taxon>
        <taxon>Solanum</taxon>
    </lineage>
</organism>
<dbReference type="SMART" id="SM00088">
    <property type="entry name" value="PINT"/>
    <property type="match status" value="1"/>
</dbReference>
<dbReference type="GO" id="GO:0002183">
    <property type="term" value="P:cytoplasmic translational initiation"/>
    <property type="evidence" value="ECO:0007669"/>
    <property type="project" value="TreeGrafter"/>
</dbReference>
<evidence type="ECO:0000256" key="1">
    <source>
        <dbReference type="ARBA" id="ARBA00008482"/>
    </source>
</evidence>
<keyword evidence="4" id="KW-1185">Reference proteome</keyword>
<name>A0AAF0UI71_SOLVR</name>
<dbReference type="EMBL" id="CP133620">
    <property type="protein sequence ID" value="WMV46467.1"/>
    <property type="molecule type" value="Genomic_DNA"/>
</dbReference>
<dbReference type="AlphaFoldDB" id="A0AAF0UI71"/>
<sequence length="296" mass="33999">MVGDSFMVFEDMVNEQLPFVCLFNLYNLLENPYSRFFVYMKALNLAINGKVVEHILPSFKKIDSFLKEWNLGVKDDMGLFLKISNIMKKTKGSAKESFKFLIQYLGAFLDEDASIINEKEEALHAIIAFVKAPDMFQILNCQMLSFPMVCQYIVEHFFWCIGYVPLLACNCIGQLEKDAKHALAYHEVSVVGGLLHEDCVEKMRLLTLVDLVKTKTGQIPYSMIKATLNVESWVVKVISAMLLSCKIDQMNQVITVRQCTEHVFGTNQWQLLRAKLVTWKVSHILLKLYSYSQFGF</sequence>
<dbReference type="PANTHER" id="PTHR15350">
    <property type="entry name" value="COP9 SIGNALOSOME COMPLEX SUBUNIT 7/DENDRITIC CELL PROTEIN GA17"/>
    <property type="match status" value="1"/>
</dbReference>
<dbReference type="InterPro" id="IPR045237">
    <property type="entry name" value="COPS7/eIF3m"/>
</dbReference>
<dbReference type="Pfam" id="PF18005">
    <property type="entry name" value="eIF3m_C_helix"/>
    <property type="match status" value="1"/>
</dbReference>
<dbReference type="PANTHER" id="PTHR15350:SF2">
    <property type="entry name" value="EUKARYOTIC TRANSLATION INITIATION FACTOR 3 SUBUNIT M"/>
    <property type="match status" value="1"/>
</dbReference>
<dbReference type="InterPro" id="IPR040750">
    <property type="entry name" value="eIF3m_C_helix"/>
</dbReference>
<dbReference type="Pfam" id="PF01399">
    <property type="entry name" value="PCI"/>
    <property type="match status" value="1"/>
</dbReference>
<dbReference type="InterPro" id="IPR000717">
    <property type="entry name" value="PCI_dom"/>
</dbReference>
<reference evidence="3" key="1">
    <citation type="submission" date="2023-08" db="EMBL/GenBank/DDBJ databases">
        <title>A de novo genome assembly of Solanum verrucosum Schlechtendal, a Mexican diploid species geographically isolated from the other diploid A-genome species in potato relatives.</title>
        <authorList>
            <person name="Hosaka K."/>
        </authorList>
    </citation>
    <scope>NUCLEOTIDE SEQUENCE</scope>
    <source>
        <tissue evidence="3">Young leaves</tissue>
    </source>
</reference>
<dbReference type="GO" id="GO:0005852">
    <property type="term" value="C:eukaryotic translation initiation factor 3 complex"/>
    <property type="evidence" value="ECO:0007669"/>
    <property type="project" value="TreeGrafter"/>
</dbReference>